<proteinExistence type="predicted"/>
<name>B9RWF0_RICCO</name>
<evidence type="ECO:0000313" key="2">
    <source>
        <dbReference type="Proteomes" id="UP000008311"/>
    </source>
</evidence>
<organism evidence="1 2">
    <name type="scientific">Ricinus communis</name>
    <name type="common">Castor bean</name>
    <dbReference type="NCBI Taxonomy" id="3988"/>
    <lineage>
        <taxon>Eukaryota</taxon>
        <taxon>Viridiplantae</taxon>
        <taxon>Streptophyta</taxon>
        <taxon>Embryophyta</taxon>
        <taxon>Tracheophyta</taxon>
        <taxon>Spermatophyta</taxon>
        <taxon>Magnoliopsida</taxon>
        <taxon>eudicotyledons</taxon>
        <taxon>Gunneridae</taxon>
        <taxon>Pentapetalae</taxon>
        <taxon>rosids</taxon>
        <taxon>fabids</taxon>
        <taxon>Malpighiales</taxon>
        <taxon>Euphorbiaceae</taxon>
        <taxon>Acalyphoideae</taxon>
        <taxon>Acalypheae</taxon>
        <taxon>Ricinus</taxon>
    </lineage>
</organism>
<dbReference type="Proteomes" id="UP000008311">
    <property type="component" value="Unassembled WGS sequence"/>
</dbReference>
<gene>
    <name evidence="1" type="ORF">RCOM_1018650</name>
</gene>
<dbReference type="InParanoid" id="B9RWF0"/>
<protein>
    <submittedName>
        <fullName evidence="1">Uncharacterized protein</fullName>
    </submittedName>
</protein>
<dbReference type="AlphaFoldDB" id="B9RWF0"/>
<keyword evidence="2" id="KW-1185">Reference proteome</keyword>
<sequence length="121" mass="13657">MFLFVLRWSSFTAVVPRGIPALQYFYLRHLVFLEYRQQKQESRTAGGASSMSVSVTSNLSGIERGFKRVMALVQNPFVTEPLGESLEGLTTVPRSKKSVREIPCGLTKGQMDRLRTTFKIP</sequence>
<reference evidence="2" key="1">
    <citation type="journal article" date="2010" name="Nat. Biotechnol.">
        <title>Draft genome sequence of the oilseed species Ricinus communis.</title>
        <authorList>
            <person name="Chan A.P."/>
            <person name="Crabtree J."/>
            <person name="Zhao Q."/>
            <person name="Lorenzi H."/>
            <person name="Orvis J."/>
            <person name="Puiu D."/>
            <person name="Melake-Berhan A."/>
            <person name="Jones K.M."/>
            <person name="Redman J."/>
            <person name="Chen G."/>
            <person name="Cahoon E.B."/>
            <person name="Gedil M."/>
            <person name="Stanke M."/>
            <person name="Haas B.J."/>
            <person name="Wortman J.R."/>
            <person name="Fraser-Liggett C.M."/>
            <person name="Ravel J."/>
            <person name="Rabinowicz P.D."/>
        </authorList>
    </citation>
    <scope>NUCLEOTIDE SEQUENCE [LARGE SCALE GENOMIC DNA]</scope>
    <source>
        <strain evidence="2">cv. Hale</strain>
    </source>
</reference>
<dbReference type="EMBL" id="EQ973823">
    <property type="protein sequence ID" value="EEF44202.1"/>
    <property type="molecule type" value="Genomic_DNA"/>
</dbReference>
<accession>B9RWF0</accession>
<evidence type="ECO:0000313" key="1">
    <source>
        <dbReference type="EMBL" id="EEF44202.1"/>
    </source>
</evidence>